<evidence type="ECO:0000259" key="4">
    <source>
        <dbReference type="Pfam" id="PF03358"/>
    </source>
</evidence>
<comment type="caution">
    <text evidence="5">The sequence shown here is derived from an EMBL/GenBank/DDBJ whole genome shotgun (WGS) entry which is preliminary data.</text>
</comment>
<dbReference type="SUPFAM" id="SSF52218">
    <property type="entry name" value="Flavoproteins"/>
    <property type="match status" value="1"/>
</dbReference>
<dbReference type="Gene3D" id="3.40.50.360">
    <property type="match status" value="1"/>
</dbReference>
<keyword evidence="3" id="KW-0560">Oxidoreductase</keyword>
<keyword evidence="2" id="KW-0288">FMN</keyword>
<feature type="domain" description="NADPH-dependent FMN reductase-like" evidence="4">
    <location>
        <begin position="4"/>
        <end position="147"/>
    </location>
</feature>
<proteinExistence type="predicted"/>
<evidence type="ECO:0000313" key="6">
    <source>
        <dbReference type="Proteomes" id="UP000642748"/>
    </source>
</evidence>
<dbReference type="InterPro" id="IPR051814">
    <property type="entry name" value="NAD(P)H-dep_FMN_reductase"/>
</dbReference>
<sequence length="181" mass="18574">MSDVVALIGNPRAGSRTRTLAEATAASILPAVTAAGGPALSGVRVLELAEISAVSFGPEPVRPITVLDDPHAVTRRARLLFLATPTYKGTYTGLLKVFLDQYGHRELAGVVAVPVAIAAAEPHRAAVAAALEALLDELRATVPVPALAVLESALADPKRLAAQWAAKHAPAIADALGSATR</sequence>
<evidence type="ECO:0000256" key="2">
    <source>
        <dbReference type="ARBA" id="ARBA00022643"/>
    </source>
</evidence>
<dbReference type="PANTHER" id="PTHR43408:SF2">
    <property type="entry name" value="FMN REDUCTASE (NADPH)"/>
    <property type="match status" value="1"/>
</dbReference>
<dbReference type="InterPro" id="IPR005025">
    <property type="entry name" value="FMN_Rdtase-like_dom"/>
</dbReference>
<dbReference type="RefSeq" id="WP_203918554.1">
    <property type="nucleotide sequence ID" value="NZ_BONZ01000030.1"/>
</dbReference>
<dbReference type="InterPro" id="IPR029039">
    <property type="entry name" value="Flavoprotein-like_sf"/>
</dbReference>
<evidence type="ECO:0000256" key="1">
    <source>
        <dbReference type="ARBA" id="ARBA00022630"/>
    </source>
</evidence>
<keyword evidence="6" id="KW-1185">Reference proteome</keyword>
<dbReference type="AlphaFoldDB" id="A0A8J3VQ97"/>
<evidence type="ECO:0000256" key="3">
    <source>
        <dbReference type="ARBA" id="ARBA00023002"/>
    </source>
</evidence>
<dbReference type="PANTHER" id="PTHR43408">
    <property type="entry name" value="FMN REDUCTASE (NADPH)"/>
    <property type="match status" value="1"/>
</dbReference>
<dbReference type="Proteomes" id="UP000642748">
    <property type="component" value="Unassembled WGS sequence"/>
</dbReference>
<evidence type="ECO:0000313" key="5">
    <source>
        <dbReference type="EMBL" id="GIH14905.1"/>
    </source>
</evidence>
<accession>A0A8J3VQ97</accession>
<name>A0A8J3VQ97_9ACTN</name>
<dbReference type="Pfam" id="PF03358">
    <property type="entry name" value="FMN_red"/>
    <property type="match status" value="1"/>
</dbReference>
<protein>
    <submittedName>
        <fullName evidence="5">FMN reductase</fullName>
    </submittedName>
</protein>
<keyword evidence="1" id="KW-0285">Flavoprotein</keyword>
<reference evidence="5" key="1">
    <citation type="submission" date="2021-01" db="EMBL/GenBank/DDBJ databases">
        <title>Whole genome shotgun sequence of Rugosimonospora africana NBRC 104875.</title>
        <authorList>
            <person name="Komaki H."/>
            <person name="Tamura T."/>
        </authorList>
    </citation>
    <scope>NUCLEOTIDE SEQUENCE</scope>
    <source>
        <strain evidence="5">NBRC 104875</strain>
    </source>
</reference>
<dbReference type="EMBL" id="BONZ01000030">
    <property type="protein sequence ID" value="GIH14905.1"/>
    <property type="molecule type" value="Genomic_DNA"/>
</dbReference>
<gene>
    <name evidence="5" type="ORF">Raf01_30770</name>
</gene>
<organism evidence="5 6">
    <name type="scientific">Rugosimonospora africana</name>
    <dbReference type="NCBI Taxonomy" id="556532"/>
    <lineage>
        <taxon>Bacteria</taxon>
        <taxon>Bacillati</taxon>
        <taxon>Actinomycetota</taxon>
        <taxon>Actinomycetes</taxon>
        <taxon>Micromonosporales</taxon>
        <taxon>Micromonosporaceae</taxon>
        <taxon>Rugosimonospora</taxon>
    </lineage>
</organism>
<dbReference type="GO" id="GO:0016491">
    <property type="term" value="F:oxidoreductase activity"/>
    <property type="evidence" value="ECO:0007669"/>
    <property type="project" value="UniProtKB-KW"/>
</dbReference>